<reference evidence="3" key="1">
    <citation type="journal article" date="2009" name="PLoS ONE">
        <title>Methylobacterium genome sequences: a reference blueprint to investigate microbial metabolism of C1 compounds from natural and industrial sources.</title>
        <authorList>
            <person name="Vuilleumier S."/>
            <person name="Chistoserdova L."/>
            <person name="Lee M.-C."/>
            <person name="Bringel F."/>
            <person name="Lajus A."/>
            <person name="Zhou Y."/>
            <person name="Gourion B."/>
            <person name="Barbe V."/>
            <person name="Chang J."/>
            <person name="Cruveiller S."/>
            <person name="Dossat C."/>
            <person name="Gillett W."/>
            <person name="Gruffaz C."/>
            <person name="Haugen E."/>
            <person name="Hourcade E."/>
            <person name="Levy R."/>
            <person name="Mangenot S."/>
            <person name="Muller E."/>
            <person name="Nadalig T."/>
            <person name="Pagni M."/>
            <person name="Penny C."/>
            <person name="Peyraud R."/>
            <person name="Robinson D.G."/>
            <person name="Roche D."/>
            <person name="Rouy Z."/>
            <person name="Saenampechek C."/>
            <person name="Salvignol G."/>
            <person name="Vallenet D."/>
            <person name="Wu Z."/>
            <person name="Marx C.J."/>
            <person name="Vorholt J.A."/>
            <person name="Olson M.V."/>
            <person name="Kaul R."/>
            <person name="Weissenbach J."/>
            <person name="Medigue C."/>
            <person name="Lidstrom M.E."/>
        </authorList>
    </citation>
    <scope>NUCLEOTIDE SEQUENCE [LARGE SCALE GENOMIC DNA]</scope>
    <source>
        <strain evidence="3">DSM 6343 / CIP 106787 / DM4</strain>
    </source>
</reference>
<evidence type="ECO:0000313" key="2">
    <source>
        <dbReference type="EMBL" id="CAX23524.1"/>
    </source>
</evidence>
<dbReference type="InterPro" id="IPR036388">
    <property type="entry name" value="WH-like_DNA-bd_sf"/>
</dbReference>
<accession>C7CJN4</accession>
<dbReference type="Gene3D" id="1.10.10.10">
    <property type="entry name" value="Winged helix-like DNA-binding domain superfamily/Winged helix DNA-binding domain"/>
    <property type="match status" value="1"/>
</dbReference>
<gene>
    <name evidence="2" type="ORF">METD_I1935</name>
</gene>
<protein>
    <recommendedName>
        <fullName evidence="1">HTH luxR-type domain-containing protein</fullName>
    </recommendedName>
</protein>
<evidence type="ECO:0000259" key="1">
    <source>
        <dbReference type="SMART" id="SM00421"/>
    </source>
</evidence>
<sequence length="394" mass="42512">MSAQLVAACLRRQDYASFPLKLSYMSSPDESLIDTIYEAAHIPELWPTLLDRLSERTDAWGGMLFTATSEATRWIASPQTIDFFAQFLAAGWMAKNPLVERGVRREHAGFLTDLDLFTYDELDAEPMYEYMRRTGGGWHLGTAIAVPNGDTLVVNIERRHAQGAFLREQAEHLDLYRPHLARAALLAARYTQSRYEATVGDLEALGLAAAALSLRGTLIACNAGFQALMPALVQDGPNGLIVTQQTAQAQVQAYLARTRSAPDTASGASIPIPAEPGRGPAILHLVPVSGSARDIFARTACLVVITTADTERLPSSRLVQGLFDLTPAEARVARDIARGLGVPEAAVQAGVTEGTVRSQLKAVFAKTGTSRQAELAPLLNGMSQIRPGESEKTS</sequence>
<dbReference type="KEGG" id="mdi:METDI1935"/>
<dbReference type="GO" id="GO:0003677">
    <property type="term" value="F:DNA binding"/>
    <property type="evidence" value="ECO:0007669"/>
    <property type="project" value="InterPro"/>
</dbReference>
<dbReference type="InterPro" id="IPR000792">
    <property type="entry name" value="Tscrpt_reg_LuxR_C"/>
</dbReference>
<dbReference type="SUPFAM" id="SSF46894">
    <property type="entry name" value="C-terminal effector domain of the bipartite response regulators"/>
    <property type="match status" value="1"/>
</dbReference>
<dbReference type="EMBL" id="FP103042">
    <property type="protein sequence ID" value="CAX23524.1"/>
    <property type="molecule type" value="Genomic_DNA"/>
</dbReference>
<dbReference type="GO" id="GO:0006355">
    <property type="term" value="P:regulation of DNA-templated transcription"/>
    <property type="evidence" value="ECO:0007669"/>
    <property type="project" value="InterPro"/>
</dbReference>
<dbReference type="InterPro" id="IPR016032">
    <property type="entry name" value="Sig_transdc_resp-reg_C-effctor"/>
</dbReference>
<dbReference type="Proteomes" id="UP000008070">
    <property type="component" value="Chromosome"/>
</dbReference>
<proteinExistence type="predicted"/>
<evidence type="ECO:0000313" key="3">
    <source>
        <dbReference type="Proteomes" id="UP000008070"/>
    </source>
</evidence>
<dbReference type="SMART" id="SM00421">
    <property type="entry name" value="HTH_LUXR"/>
    <property type="match status" value="1"/>
</dbReference>
<feature type="domain" description="HTH luxR-type" evidence="1">
    <location>
        <begin position="322"/>
        <end position="379"/>
    </location>
</feature>
<name>C7CJN4_METED</name>
<organism evidence="2 3">
    <name type="scientific">Methylorubrum extorquens (strain DSM 6343 / CIP 106787 / DM4)</name>
    <name type="common">Methylobacterium extorquens</name>
    <dbReference type="NCBI Taxonomy" id="661410"/>
    <lineage>
        <taxon>Bacteria</taxon>
        <taxon>Pseudomonadati</taxon>
        <taxon>Pseudomonadota</taxon>
        <taxon>Alphaproteobacteria</taxon>
        <taxon>Hyphomicrobiales</taxon>
        <taxon>Methylobacteriaceae</taxon>
        <taxon>Methylorubrum</taxon>
    </lineage>
</organism>
<dbReference type="AlphaFoldDB" id="C7CJN4"/>
<dbReference type="HOGENOM" id="CLU_037939_1_0_5"/>